<reference evidence="1" key="1">
    <citation type="submission" date="2014-11" db="EMBL/GenBank/DDBJ databases">
        <authorList>
            <person name="Amaro Gonzalez C."/>
        </authorList>
    </citation>
    <scope>NUCLEOTIDE SEQUENCE</scope>
</reference>
<protein>
    <submittedName>
        <fullName evidence="1">Uncharacterized protein</fullName>
    </submittedName>
</protein>
<evidence type="ECO:0000313" key="1">
    <source>
        <dbReference type="EMBL" id="JAH56231.1"/>
    </source>
</evidence>
<name>A0A0E9TRS0_ANGAN</name>
<sequence>MVFTGSTEKQSCIVYNKLRVTTRKPEESHWVHYCGWQIFIAS</sequence>
<dbReference type="EMBL" id="GBXM01052346">
    <property type="protein sequence ID" value="JAH56231.1"/>
    <property type="molecule type" value="Transcribed_RNA"/>
</dbReference>
<organism evidence="1">
    <name type="scientific">Anguilla anguilla</name>
    <name type="common">European freshwater eel</name>
    <name type="synonym">Muraena anguilla</name>
    <dbReference type="NCBI Taxonomy" id="7936"/>
    <lineage>
        <taxon>Eukaryota</taxon>
        <taxon>Metazoa</taxon>
        <taxon>Chordata</taxon>
        <taxon>Craniata</taxon>
        <taxon>Vertebrata</taxon>
        <taxon>Euteleostomi</taxon>
        <taxon>Actinopterygii</taxon>
        <taxon>Neopterygii</taxon>
        <taxon>Teleostei</taxon>
        <taxon>Anguilliformes</taxon>
        <taxon>Anguillidae</taxon>
        <taxon>Anguilla</taxon>
    </lineage>
</organism>
<reference evidence="1" key="2">
    <citation type="journal article" date="2015" name="Fish Shellfish Immunol.">
        <title>Early steps in the European eel (Anguilla anguilla)-Vibrio vulnificus interaction in the gills: Role of the RtxA13 toxin.</title>
        <authorList>
            <person name="Callol A."/>
            <person name="Pajuelo D."/>
            <person name="Ebbesson L."/>
            <person name="Teles M."/>
            <person name="MacKenzie S."/>
            <person name="Amaro C."/>
        </authorList>
    </citation>
    <scope>NUCLEOTIDE SEQUENCE</scope>
</reference>
<accession>A0A0E9TRS0</accession>
<dbReference type="AlphaFoldDB" id="A0A0E9TRS0"/>
<proteinExistence type="predicted"/>